<dbReference type="EMBL" id="RQTK01000475">
    <property type="protein sequence ID" value="RUS79041.1"/>
    <property type="molecule type" value="Genomic_DNA"/>
</dbReference>
<evidence type="ECO:0000256" key="1">
    <source>
        <dbReference type="SAM" id="MobiDB-lite"/>
    </source>
</evidence>
<feature type="compositionally biased region" description="Polar residues" evidence="1">
    <location>
        <begin position="174"/>
        <end position="196"/>
    </location>
</feature>
<organism evidence="2 3">
    <name type="scientific">Elysia chlorotica</name>
    <name type="common">Eastern emerald elysia</name>
    <name type="synonym">Sea slug</name>
    <dbReference type="NCBI Taxonomy" id="188477"/>
    <lineage>
        <taxon>Eukaryota</taxon>
        <taxon>Metazoa</taxon>
        <taxon>Spiralia</taxon>
        <taxon>Lophotrochozoa</taxon>
        <taxon>Mollusca</taxon>
        <taxon>Gastropoda</taxon>
        <taxon>Heterobranchia</taxon>
        <taxon>Euthyneura</taxon>
        <taxon>Panpulmonata</taxon>
        <taxon>Sacoglossa</taxon>
        <taxon>Placobranchoidea</taxon>
        <taxon>Plakobranchidae</taxon>
        <taxon>Elysia</taxon>
    </lineage>
</organism>
<dbReference type="Proteomes" id="UP000271974">
    <property type="component" value="Unassembled WGS sequence"/>
</dbReference>
<feature type="region of interest" description="Disordered" evidence="1">
    <location>
        <begin position="174"/>
        <end position="202"/>
    </location>
</feature>
<feature type="non-terminal residue" evidence="2">
    <location>
        <position position="1"/>
    </location>
</feature>
<comment type="caution">
    <text evidence="2">The sequence shown here is derived from an EMBL/GenBank/DDBJ whole genome shotgun (WGS) entry which is preliminary data.</text>
</comment>
<dbReference type="AlphaFoldDB" id="A0A433TBS4"/>
<proteinExistence type="predicted"/>
<protein>
    <recommendedName>
        <fullName evidence="4">MAM domain-containing protein</fullName>
    </recommendedName>
</protein>
<accession>A0A433TBS4</accession>
<evidence type="ECO:0008006" key="4">
    <source>
        <dbReference type="Google" id="ProtNLM"/>
    </source>
</evidence>
<gene>
    <name evidence="2" type="ORF">EGW08_013198</name>
</gene>
<evidence type="ECO:0000313" key="2">
    <source>
        <dbReference type="EMBL" id="RUS79041.1"/>
    </source>
</evidence>
<keyword evidence="3" id="KW-1185">Reference proteome</keyword>
<dbReference type="OrthoDB" id="10528388at2759"/>
<feature type="region of interest" description="Disordered" evidence="1">
    <location>
        <begin position="1"/>
        <end position="20"/>
    </location>
</feature>
<name>A0A433TBS4_ELYCH</name>
<sequence length="202" mass="21649">QPPLDPLTSAPSCAGQDRKTVAPSCDFTSLSSGAPDTCGWSASPGWTARQKRDGSGRYNTLYSSDVTEAFLLSTSSQFTGSLCIEVQFATDNITADLSNIFSLSLHGQGGAFFTGHSYNYEDSILSVWKRNTFSACVPKQISWKMRITSNIKSLQIDYILTRASQTMCESTTEGVTMATETQPSSSSETATEQSDGGNAFGP</sequence>
<evidence type="ECO:0000313" key="3">
    <source>
        <dbReference type="Proteomes" id="UP000271974"/>
    </source>
</evidence>
<reference evidence="2 3" key="1">
    <citation type="submission" date="2019-01" db="EMBL/GenBank/DDBJ databases">
        <title>A draft genome assembly of the solar-powered sea slug Elysia chlorotica.</title>
        <authorList>
            <person name="Cai H."/>
            <person name="Li Q."/>
            <person name="Fang X."/>
            <person name="Li J."/>
            <person name="Curtis N.E."/>
            <person name="Altenburger A."/>
            <person name="Shibata T."/>
            <person name="Feng M."/>
            <person name="Maeda T."/>
            <person name="Schwartz J.A."/>
            <person name="Shigenobu S."/>
            <person name="Lundholm N."/>
            <person name="Nishiyama T."/>
            <person name="Yang H."/>
            <person name="Hasebe M."/>
            <person name="Li S."/>
            <person name="Pierce S.K."/>
            <person name="Wang J."/>
        </authorList>
    </citation>
    <scope>NUCLEOTIDE SEQUENCE [LARGE SCALE GENOMIC DNA]</scope>
    <source>
        <strain evidence="2">EC2010</strain>
        <tissue evidence="2">Whole organism of an adult</tissue>
    </source>
</reference>
<feature type="non-terminal residue" evidence="2">
    <location>
        <position position="202"/>
    </location>
</feature>